<dbReference type="PROSITE" id="PS01358">
    <property type="entry name" value="ZF_RANBP2_1"/>
    <property type="match status" value="2"/>
</dbReference>
<dbReference type="SMART" id="SM00547">
    <property type="entry name" value="ZnF_RBZ"/>
    <property type="match status" value="3"/>
</dbReference>
<gene>
    <name evidence="6" type="ORF">ZIOFF_013725</name>
</gene>
<keyword evidence="2 4" id="KW-0863">Zinc-finger</keyword>
<dbReference type="PROSITE" id="PS50199">
    <property type="entry name" value="ZF_RANBP2_2"/>
    <property type="match status" value="3"/>
</dbReference>
<dbReference type="GO" id="GO:0008270">
    <property type="term" value="F:zinc ion binding"/>
    <property type="evidence" value="ECO:0007669"/>
    <property type="project" value="UniProtKB-KW"/>
</dbReference>
<feature type="domain" description="RanBP2-type" evidence="5">
    <location>
        <begin position="231"/>
        <end position="260"/>
    </location>
</feature>
<dbReference type="PANTHER" id="PTHR23111">
    <property type="entry name" value="ZINC FINGER PROTEIN"/>
    <property type="match status" value="1"/>
</dbReference>
<keyword evidence="3" id="KW-0862">Zinc</keyword>
<dbReference type="Proteomes" id="UP000734854">
    <property type="component" value="Unassembled WGS sequence"/>
</dbReference>
<evidence type="ECO:0000256" key="1">
    <source>
        <dbReference type="ARBA" id="ARBA00022723"/>
    </source>
</evidence>
<dbReference type="InterPro" id="IPR001876">
    <property type="entry name" value="Znf_RanBP2"/>
</dbReference>
<feature type="domain" description="RanBP2-type" evidence="5">
    <location>
        <begin position="271"/>
        <end position="300"/>
    </location>
</feature>
<keyword evidence="7" id="KW-1185">Reference proteome</keyword>
<feature type="domain" description="RanBP2-type" evidence="5">
    <location>
        <begin position="304"/>
        <end position="333"/>
    </location>
</feature>
<evidence type="ECO:0000256" key="3">
    <source>
        <dbReference type="ARBA" id="ARBA00022833"/>
    </source>
</evidence>
<dbReference type="SUPFAM" id="SSF90209">
    <property type="entry name" value="Ran binding protein zinc finger-like"/>
    <property type="match status" value="3"/>
</dbReference>
<dbReference type="PANTHER" id="PTHR23111:SF40">
    <property type="entry name" value="RNA-BINDING PROTEIN INVOLVED IN HETEROCHROMATIN ASSEMBLY-RELATED"/>
    <property type="match status" value="1"/>
</dbReference>
<evidence type="ECO:0000256" key="4">
    <source>
        <dbReference type="PROSITE-ProRule" id="PRU00322"/>
    </source>
</evidence>
<dbReference type="Pfam" id="PF00641">
    <property type="entry name" value="Zn_ribbon_RanBP"/>
    <property type="match status" value="2"/>
</dbReference>
<evidence type="ECO:0000313" key="6">
    <source>
        <dbReference type="EMBL" id="KAG6523838.1"/>
    </source>
</evidence>
<accession>A0A8J5HC18</accession>
<keyword evidence="1" id="KW-0479">Metal-binding</keyword>
<evidence type="ECO:0000313" key="7">
    <source>
        <dbReference type="Proteomes" id="UP000734854"/>
    </source>
</evidence>
<dbReference type="GO" id="GO:0005737">
    <property type="term" value="C:cytoplasm"/>
    <property type="evidence" value="ECO:0007669"/>
    <property type="project" value="TreeGrafter"/>
</dbReference>
<evidence type="ECO:0000259" key="5">
    <source>
        <dbReference type="PROSITE" id="PS50199"/>
    </source>
</evidence>
<evidence type="ECO:0000256" key="2">
    <source>
        <dbReference type="ARBA" id="ARBA00022771"/>
    </source>
</evidence>
<protein>
    <recommendedName>
        <fullName evidence="5">RanBP2-type domain-containing protein</fullName>
    </recommendedName>
</protein>
<reference evidence="6 7" key="1">
    <citation type="submission" date="2020-08" db="EMBL/GenBank/DDBJ databases">
        <title>Plant Genome Project.</title>
        <authorList>
            <person name="Zhang R.-G."/>
        </authorList>
    </citation>
    <scope>NUCLEOTIDE SEQUENCE [LARGE SCALE GENOMIC DNA]</scope>
    <source>
        <tissue evidence="6">Rhizome</tissue>
    </source>
</reference>
<dbReference type="Gene3D" id="4.10.1060.10">
    <property type="entry name" value="Zinc finger, RanBP2-type"/>
    <property type="match status" value="3"/>
</dbReference>
<dbReference type="GO" id="GO:0003729">
    <property type="term" value="F:mRNA binding"/>
    <property type="evidence" value="ECO:0007669"/>
    <property type="project" value="TreeGrafter"/>
</dbReference>
<organism evidence="6 7">
    <name type="scientific">Zingiber officinale</name>
    <name type="common">Ginger</name>
    <name type="synonym">Amomum zingiber</name>
    <dbReference type="NCBI Taxonomy" id="94328"/>
    <lineage>
        <taxon>Eukaryota</taxon>
        <taxon>Viridiplantae</taxon>
        <taxon>Streptophyta</taxon>
        <taxon>Embryophyta</taxon>
        <taxon>Tracheophyta</taxon>
        <taxon>Spermatophyta</taxon>
        <taxon>Magnoliopsida</taxon>
        <taxon>Liliopsida</taxon>
        <taxon>Zingiberales</taxon>
        <taxon>Zingiberaceae</taxon>
        <taxon>Zingiber</taxon>
    </lineage>
</organism>
<dbReference type="EMBL" id="JACMSC010000004">
    <property type="protein sequence ID" value="KAG6523838.1"/>
    <property type="molecule type" value="Genomic_DNA"/>
</dbReference>
<sequence>MDGWLRNELSFNTTKLADEGGSASPNLDKCLLVAGFDDEDGNVSPNKNECLMQNGPDLDTTKFMDEEELLPNLKLDLLITSFCSSLPREDIQAIVEHGCPNVFRKAVNSAKRLRAYLHLDEGAVCSVCDLRGSCDKAYIIPVDGEGPRTVDVVRILFSYAMNPKQFCVSESSPVKEHIQKSARSLLFELIKLSDTPIDSSILKQVVKLPTPKETFPKINSNRNRASNIEMKQGDWLCPNCNFLNFARNLRCLECKEDGPKRVKMDSGNEMKKGDWNCPKCEFMNFARNRKCFRCQEQRPKRELNKGEWECPSCYYINFRGNELCKKCNHDRPEDEGNLFDDNLWRSQMKTTKDTIKFGDR</sequence>
<proteinExistence type="predicted"/>
<dbReference type="AlphaFoldDB" id="A0A8J5HC18"/>
<comment type="caution">
    <text evidence="6">The sequence shown here is derived from an EMBL/GenBank/DDBJ whole genome shotgun (WGS) entry which is preliminary data.</text>
</comment>
<dbReference type="InterPro" id="IPR036443">
    <property type="entry name" value="Znf_RanBP2_sf"/>
</dbReference>
<name>A0A8J5HC18_ZINOF</name>